<accession>A0A0F9E2K0</accession>
<reference evidence="1" key="1">
    <citation type="journal article" date="2015" name="Nature">
        <title>Complex archaea that bridge the gap between prokaryotes and eukaryotes.</title>
        <authorList>
            <person name="Spang A."/>
            <person name="Saw J.H."/>
            <person name="Jorgensen S.L."/>
            <person name="Zaremba-Niedzwiedzka K."/>
            <person name="Martijn J."/>
            <person name="Lind A.E."/>
            <person name="van Eijk R."/>
            <person name="Schleper C."/>
            <person name="Guy L."/>
            <person name="Ettema T.J."/>
        </authorList>
    </citation>
    <scope>NUCLEOTIDE SEQUENCE</scope>
</reference>
<protein>
    <submittedName>
        <fullName evidence="1">Uncharacterized protein</fullName>
    </submittedName>
</protein>
<proteinExistence type="predicted"/>
<feature type="non-terminal residue" evidence="1">
    <location>
        <position position="55"/>
    </location>
</feature>
<comment type="caution">
    <text evidence="1">The sequence shown here is derived from an EMBL/GenBank/DDBJ whole genome shotgun (WGS) entry which is preliminary data.</text>
</comment>
<dbReference type="EMBL" id="LAZR01026596">
    <property type="protein sequence ID" value="KKL68234.1"/>
    <property type="molecule type" value="Genomic_DNA"/>
</dbReference>
<organism evidence="1">
    <name type="scientific">marine sediment metagenome</name>
    <dbReference type="NCBI Taxonomy" id="412755"/>
    <lineage>
        <taxon>unclassified sequences</taxon>
        <taxon>metagenomes</taxon>
        <taxon>ecological metagenomes</taxon>
    </lineage>
</organism>
<gene>
    <name evidence="1" type="ORF">LCGC14_2127060</name>
</gene>
<evidence type="ECO:0000313" key="1">
    <source>
        <dbReference type="EMBL" id="KKL68234.1"/>
    </source>
</evidence>
<sequence>MSKSRDVKLRNVKSTGVREQQQVKLLELLSGHISTKHITEIMKIKVSAISRAKNR</sequence>
<dbReference type="AlphaFoldDB" id="A0A0F9E2K0"/>
<name>A0A0F9E2K0_9ZZZZ</name>